<feature type="transmembrane region" description="Helical" evidence="1">
    <location>
        <begin position="203"/>
        <end position="222"/>
    </location>
</feature>
<dbReference type="RefSeq" id="WP_006020917.1">
    <property type="nucleotide sequence ID" value="NZ_KB375282.1"/>
</dbReference>
<accession>K8PJ21</accession>
<feature type="transmembrane region" description="Helical" evidence="1">
    <location>
        <begin position="368"/>
        <end position="385"/>
    </location>
</feature>
<dbReference type="Proteomes" id="UP000001096">
    <property type="component" value="Unassembled WGS sequence"/>
</dbReference>
<evidence type="ECO:0000256" key="1">
    <source>
        <dbReference type="SAM" id="Phobius"/>
    </source>
</evidence>
<name>K8PJ21_9BRAD</name>
<feature type="transmembrane region" description="Helical" evidence="1">
    <location>
        <begin position="137"/>
        <end position="162"/>
    </location>
</feature>
<comment type="caution">
    <text evidence="3">The sequence shown here is derived from an EMBL/GenBank/DDBJ whole genome shotgun (WGS) entry which is preliminary data.</text>
</comment>
<keyword evidence="1" id="KW-0812">Transmembrane</keyword>
<proteinExistence type="predicted"/>
<feature type="domain" description="DUF6798" evidence="2">
    <location>
        <begin position="403"/>
        <end position="455"/>
    </location>
</feature>
<protein>
    <recommendedName>
        <fullName evidence="2">DUF6798 domain-containing protein</fullName>
    </recommendedName>
</protein>
<dbReference type="EMBL" id="AGWX01000003">
    <property type="protein sequence ID" value="EKS38358.1"/>
    <property type="molecule type" value="Genomic_DNA"/>
</dbReference>
<evidence type="ECO:0000259" key="2">
    <source>
        <dbReference type="Pfam" id="PF20604"/>
    </source>
</evidence>
<gene>
    <name evidence="3" type="ORF">HMPREF9695_02198</name>
</gene>
<dbReference type="AlphaFoldDB" id="K8PJ21"/>
<keyword evidence="4" id="KW-1185">Reference proteome</keyword>
<feature type="transmembrane region" description="Helical" evidence="1">
    <location>
        <begin position="103"/>
        <end position="125"/>
    </location>
</feature>
<keyword evidence="1" id="KW-0472">Membrane</keyword>
<organism evidence="3 4">
    <name type="scientific">Afipia broomeae ATCC 49717</name>
    <dbReference type="NCBI Taxonomy" id="883078"/>
    <lineage>
        <taxon>Bacteria</taxon>
        <taxon>Pseudomonadati</taxon>
        <taxon>Pseudomonadota</taxon>
        <taxon>Alphaproteobacteria</taxon>
        <taxon>Hyphomicrobiales</taxon>
        <taxon>Nitrobacteraceae</taxon>
        <taxon>Afipia</taxon>
    </lineage>
</organism>
<dbReference type="InterPro" id="IPR046477">
    <property type="entry name" value="DUF6798"/>
</dbReference>
<feature type="transmembrane region" description="Helical" evidence="1">
    <location>
        <begin position="312"/>
        <end position="333"/>
    </location>
</feature>
<feature type="transmembrane region" description="Helical" evidence="1">
    <location>
        <begin position="339"/>
        <end position="356"/>
    </location>
</feature>
<feature type="transmembrane region" description="Helical" evidence="1">
    <location>
        <begin position="174"/>
        <end position="191"/>
    </location>
</feature>
<dbReference type="eggNOG" id="ENOG502ZAMA">
    <property type="taxonomic scope" value="Bacteria"/>
</dbReference>
<dbReference type="HOGENOM" id="CLU_520368_0_0_5"/>
<reference evidence="3 4" key="1">
    <citation type="submission" date="2012-04" db="EMBL/GenBank/DDBJ databases">
        <title>The Genome Sequence of Afipia broomeae ATCC 49717.</title>
        <authorList>
            <consortium name="The Broad Institute Genome Sequencing Platform"/>
            <person name="Earl A."/>
            <person name="Ward D."/>
            <person name="Feldgarden M."/>
            <person name="Gevers D."/>
            <person name="Huys G."/>
            <person name="Walker B."/>
            <person name="Young S.K."/>
            <person name="Zeng Q."/>
            <person name="Gargeya S."/>
            <person name="Fitzgerald M."/>
            <person name="Haas B."/>
            <person name="Abouelleil A."/>
            <person name="Alvarado L."/>
            <person name="Arachchi H.M."/>
            <person name="Berlin A."/>
            <person name="Chapman S.B."/>
            <person name="Goldberg J."/>
            <person name="Griggs A."/>
            <person name="Gujja S."/>
            <person name="Hansen M."/>
            <person name="Howarth C."/>
            <person name="Imamovic A."/>
            <person name="Larimer J."/>
            <person name="McCowen C."/>
            <person name="Montmayeur A."/>
            <person name="Murphy C."/>
            <person name="Neiman D."/>
            <person name="Pearson M."/>
            <person name="Priest M."/>
            <person name="Roberts A."/>
            <person name="Saif S."/>
            <person name="Shea T."/>
            <person name="Sisk P."/>
            <person name="Sykes S."/>
            <person name="Wortman J."/>
            <person name="Nusbaum C."/>
            <person name="Birren B."/>
        </authorList>
    </citation>
    <scope>NUCLEOTIDE SEQUENCE [LARGE SCALE GENOMIC DNA]</scope>
    <source>
        <strain evidence="3 4">ATCC 49717</strain>
    </source>
</reference>
<keyword evidence="1" id="KW-1133">Transmembrane helix</keyword>
<dbReference type="Pfam" id="PF20604">
    <property type="entry name" value="DUF6798"/>
    <property type="match status" value="1"/>
</dbReference>
<dbReference type="PATRIC" id="fig|883078.3.peg.2265"/>
<sequence>MSVSNTAPEYFPDPNHPTRKLSGIGQISAGFVKVWICVIGSVLFCLATATYLLYESNQNTKFLHGMARAFPERLGADWTAGTVDGLPVFSGLVFLVARFGHPILFYVVEIGLLTCLFWSCFSLALRLAGQAGQSASFQLLLTGALVLLAHASAPVLFGYGVADQYLIGGYLQPSEFGVLFLASFALALAGFRNFALVAAAVPAAIHGGYAMLSLIVAGSMMLSDGASRLNLSTKLVALALIIVPQVDLALRFVPTDYATFREAAGILAFERIPQHSDPARWLRGEAYAKLGLVIVGIWLAPRGLLRNTLAALLVWAVAGTLVVISTGAAGLALVAPWRASIILVPVSTLVILARLGELSFGSSPFRRGMAVAGAVVILLALFVAGKEAVAKFKSYRDQGVPEYVEFLQRNHRPGDVYLTDPLNQKFRLDALSAQFVSWKTHPYLDREVLEWRRRVLLAREVFGDQGGKEPLNCAALVRLVRLYPVTHVLLENRDIPAGETCPPLEMVFSAERAKIFRLDRTSL</sequence>
<evidence type="ECO:0000313" key="4">
    <source>
        <dbReference type="Proteomes" id="UP000001096"/>
    </source>
</evidence>
<feature type="transmembrane region" description="Helical" evidence="1">
    <location>
        <begin position="32"/>
        <end position="54"/>
    </location>
</feature>
<evidence type="ECO:0000313" key="3">
    <source>
        <dbReference type="EMBL" id="EKS38358.1"/>
    </source>
</evidence>
<feature type="transmembrane region" description="Helical" evidence="1">
    <location>
        <begin position="75"/>
        <end position="97"/>
    </location>
</feature>